<gene>
    <name evidence="1" type="ORF">P9B03_15930</name>
</gene>
<dbReference type="Proteomes" id="UP001344888">
    <property type="component" value="Unassembled WGS sequence"/>
</dbReference>
<evidence type="ECO:0000313" key="2">
    <source>
        <dbReference type="Proteomes" id="UP001344888"/>
    </source>
</evidence>
<dbReference type="EMBL" id="JARSFG010000020">
    <property type="protein sequence ID" value="MEC1179990.1"/>
    <property type="molecule type" value="Genomic_DNA"/>
</dbReference>
<comment type="caution">
    <text evidence="1">The sequence shown here is derived from an EMBL/GenBank/DDBJ whole genome shotgun (WGS) entry which is preliminary data.</text>
</comment>
<accession>A0AAW9NVR8</accession>
<reference evidence="1 2" key="1">
    <citation type="submission" date="2023-03" db="EMBL/GenBank/DDBJ databases">
        <title>Bacillus Genome Sequencing.</title>
        <authorList>
            <person name="Dunlap C."/>
        </authorList>
    </citation>
    <scope>NUCLEOTIDE SEQUENCE [LARGE SCALE GENOMIC DNA]</scope>
    <source>
        <strain evidence="1 2">B-59205</strain>
    </source>
</reference>
<sequence length="200" mass="23584">MFETVTAEKSLLFLKDDLLVNQFKELASQYPQFHKVPQLGIVKPNDVWIAAFNIWLLLQPDDYNILESAEKTLYYSSNFIILNELKNDHYFKFIKTHPTLVTELLFITALYLSEALNQWLTDVLIAEKREDIIIRNRQRSYFEMHTKTEEEVRKFVEDQAAIVKIIMPIITKENALEYLIKNSYDTALTQFSKKNIVVEN</sequence>
<proteinExistence type="predicted"/>
<evidence type="ECO:0000313" key="1">
    <source>
        <dbReference type="EMBL" id="MEC1179990.1"/>
    </source>
</evidence>
<name>A0AAW9NVR8_9BACL</name>
<organism evidence="1 2">
    <name type="scientific">Metasolibacillus meyeri</name>
    <dbReference type="NCBI Taxonomy" id="1071052"/>
    <lineage>
        <taxon>Bacteria</taxon>
        <taxon>Bacillati</taxon>
        <taxon>Bacillota</taxon>
        <taxon>Bacilli</taxon>
        <taxon>Bacillales</taxon>
        <taxon>Caryophanaceae</taxon>
        <taxon>Metasolibacillus</taxon>
    </lineage>
</organism>
<protein>
    <submittedName>
        <fullName evidence="1">Uncharacterized protein</fullName>
    </submittedName>
</protein>
<dbReference type="AlphaFoldDB" id="A0AAW9NVR8"/>
<dbReference type="RefSeq" id="WP_326124481.1">
    <property type="nucleotide sequence ID" value="NZ_JARSFG010000020.1"/>
</dbReference>
<keyword evidence="2" id="KW-1185">Reference proteome</keyword>